<evidence type="ECO:0000313" key="6">
    <source>
        <dbReference type="EMBL" id="MFD2757405.1"/>
    </source>
</evidence>
<proteinExistence type="predicted"/>
<organism evidence="6 7">
    <name type="scientific">Gulosibacter faecalis</name>
    <dbReference type="NCBI Taxonomy" id="272240"/>
    <lineage>
        <taxon>Bacteria</taxon>
        <taxon>Bacillati</taxon>
        <taxon>Actinomycetota</taxon>
        <taxon>Actinomycetes</taxon>
        <taxon>Micrococcales</taxon>
        <taxon>Microbacteriaceae</taxon>
        <taxon>Gulosibacter</taxon>
    </lineage>
</organism>
<sequence>MANDAPSLTERRRAQTSSEIHEAAITLFERQGVEATTVAEIAEAAGVSSRTFFRYYDNKEHAGIPGQLSFLQRIERFVPVDGSPSSVLLQIEEMLEAEIRESVERNQISTRVALLFASEPGLLEEAAGQLQRASKLLQATILEHCPSLNRSMPLIITDLAMTTWHTSWEALGKRYRNGDKVTPLANYREHCAMLRDIVR</sequence>
<dbReference type="PANTHER" id="PTHR30055">
    <property type="entry name" value="HTH-TYPE TRANSCRIPTIONAL REGULATOR RUTR"/>
    <property type="match status" value="1"/>
</dbReference>
<feature type="DNA-binding region" description="H-T-H motif" evidence="4">
    <location>
        <begin position="37"/>
        <end position="56"/>
    </location>
</feature>
<name>A0ABW5UYI8_9MICO</name>
<protein>
    <submittedName>
        <fullName evidence="6">TetR family transcriptional regulator</fullName>
    </submittedName>
</protein>
<keyword evidence="3" id="KW-0804">Transcription</keyword>
<dbReference type="InterPro" id="IPR001647">
    <property type="entry name" value="HTH_TetR"/>
</dbReference>
<evidence type="ECO:0000259" key="5">
    <source>
        <dbReference type="PROSITE" id="PS50977"/>
    </source>
</evidence>
<evidence type="ECO:0000256" key="2">
    <source>
        <dbReference type="ARBA" id="ARBA00023125"/>
    </source>
</evidence>
<accession>A0ABW5UYI8</accession>
<dbReference type="PANTHER" id="PTHR30055:SF238">
    <property type="entry name" value="MYCOFACTOCIN BIOSYNTHESIS TRANSCRIPTIONAL REGULATOR MFTR-RELATED"/>
    <property type="match status" value="1"/>
</dbReference>
<dbReference type="RefSeq" id="WP_019617951.1">
    <property type="nucleotide sequence ID" value="NZ_JBHUNE010000003.1"/>
</dbReference>
<evidence type="ECO:0000256" key="4">
    <source>
        <dbReference type="PROSITE-ProRule" id="PRU00335"/>
    </source>
</evidence>
<keyword evidence="2 4" id="KW-0238">DNA-binding</keyword>
<dbReference type="Pfam" id="PF00440">
    <property type="entry name" value="TetR_N"/>
    <property type="match status" value="1"/>
</dbReference>
<gene>
    <name evidence="6" type="ORF">ACFSW7_03310</name>
</gene>
<feature type="domain" description="HTH tetR-type" evidence="5">
    <location>
        <begin position="14"/>
        <end position="74"/>
    </location>
</feature>
<dbReference type="Gene3D" id="1.10.357.10">
    <property type="entry name" value="Tetracycline Repressor, domain 2"/>
    <property type="match status" value="1"/>
</dbReference>
<evidence type="ECO:0000256" key="3">
    <source>
        <dbReference type="ARBA" id="ARBA00023163"/>
    </source>
</evidence>
<comment type="caution">
    <text evidence="6">The sequence shown here is derived from an EMBL/GenBank/DDBJ whole genome shotgun (WGS) entry which is preliminary data.</text>
</comment>
<keyword evidence="7" id="KW-1185">Reference proteome</keyword>
<evidence type="ECO:0000313" key="7">
    <source>
        <dbReference type="Proteomes" id="UP001597492"/>
    </source>
</evidence>
<dbReference type="InterPro" id="IPR050109">
    <property type="entry name" value="HTH-type_TetR-like_transc_reg"/>
</dbReference>
<keyword evidence="1" id="KW-0805">Transcription regulation</keyword>
<dbReference type="SUPFAM" id="SSF46689">
    <property type="entry name" value="Homeodomain-like"/>
    <property type="match status" value="1"/>
</dbReference>
<dbReference type="InterPro" id="IPR009057">
    <property type="entry name" value="Homeodomain-like_sf"/>
</dbReference>
<dbReference type="PROSITE" id="PS50977">
    <property type="entry name" value="HTH_TETR_2"/>
    <property type="match status" value="1"/>
</dbReference>
<reference evidence="7" key="1">
    <citation type="journal article" date="2019" name="Int. J. Syst. Evol. Microbiol.">
        <title>The Global Catalogue of Microorganisms (GCM) 10K type strain sequencing project: providing services to taxonomists for standard genome sequencing and annotation.</title>
        <authorList>
            <consortium name="The Broad Institute Genomics Platform"/>
            <consortium name="The Broad Institute Genome Sequencing Center for Infectious Disease"/>
            <person name="Wu L."/>
            <person name="Ma J."/>
        </authorList>
    </citation>
    <scope>NUCLEOTIDE SEQUENCE [LARGE SCALE GENOMIC DNA]</scope>
    <source>
        <strain evidence="7">TISTR 1514</strain>
    </source>
</reference>
<evidence type="ECO:0000256" key="1">
    <source>
        <dbReference type="ARBA" id="ARBA00023015"/>
    </source>
</evidence>
<dbReference type="Proteomes" id="UP001597492">
    <property type="component" value="Unassembled WGS sequence"/>
</dbReference>
<dbReference type="EMBL" id="JBHUNE010000003">
    <property type="protein sequence ID" value="MFD2757405.1"/>
    <property type="molecule type" value="Genomic_DNA"/>
</dbReference>